<accession>A0A0L0W9T7</accession>
<sequence>MERNREYDDITYDFLRECETNINEEEFIEDDSDVIDENFEEVLFEEETNEECSEEYSEEYSEDDDIKNEDNKKDDKDFYSTNVNMGNFEININSMKFKNPAELLLKLYDIRMDNTLTKEEKNIKSQEIIKQYTR</sequence>
<evidence type="ECO:0000313" key="3">
    <source>
        <dbReference type="Proteomes" id="UP000037267"/>
    </source>
</evidence>
<dbReference type="Proteomes" id="UP000037267">
    <property type="component" value="Unassembled WGS sequence"/>
</dbReference>
<dbReference type="STRING" id="1503.CLPU_10c01200"/>
<proteinExistence type="predicted"/>
<protein>
    <submittedName>
        <fullName evidence="2">Uncharacterized protein</fullName>
    </submittedName>
</protein>
<dbReference type="RefSeq" id="WP_050355711.1">
    <property type="nucleotide sequence ID" value="NZ_LGSS01000010.1"/>
</dbReference>
<organism evidence="2 3">
    <name type="scientific">Gottschalkia purinilytica</name>
    <name type="common">Clostridium purinilyticum</name>
    <dbReference type="NCBI Taxonomy" id="1503"/>
    <lineage>
        <taxon>Bacteria</taxon>
        <taxon>Bacillati</taxon>
        <taxon>Bacillota</taxon>
        <taxon>Tissierellia</taxon>
        <taxon>Tissierellales</taxon>
        <taxon>Gottschalkiaceae</taxon>
        <taxon>Gottschalkia</taxon>
    </lineage>
</organism>
<gene>
    <name evidence="2" type="ORF">CLPU_10c01200</name>
</gene>
<reference evidence="3" key="1">
    <citation type="submission" date="2015-07" db="EMBL/GenBank/DDBJ databases">
        <title>Draft genome sequence of the purine-degrading Gottschalkia purinilyticum DSM 1384 (formerly Clostridium purinilyticum).</title>
        <authorList>
            <person name="Poehlein A."/>
            <person name="Schiel-Bengelsdorf B."/>
            <person name="Bengelsdorf F.R."/>
            <person name="Daniel R."/>
            <person name="Duerre P."/>
        </authorList>
    </citation>
    <scope>NUCLEOTIDE SEQUENCE [LARGE SCALE GENOMIC DNA]</scope>
    <source>
        <strain evidence="3">DSM 1384</strain>
    </source>
</reference>
<evidence type="ECO:0000313" key="2">
    <source>
        <dbReference type="EMBL" id="KNF08065.1"/>
    </source>
</evidence>
<keyword evidence="3" id="KW-1185">Reference proteome</keyword>
<feature type="compositionally biased region" description="Acidic residues" evidence="1">
    <location>
        <begin position="44"/>
        <end position="67"/>
    </location>
</feature>
<feature type="region of interest" description="Disordered" evidence="1">
    <location>
        <begin position="44"/>
        <end position="75"/>
    </location>
</feature>
<dbReference type="AlphaFoldDB" id="A0A0L0W9T7"/>
<evidence type="ECO:0000256" key="1">
    <source>
        <dbReference type="SAM" id="MobiDB-lite"/>
    </source>
</evidence>
<comment type="caution">
    <text evidence="2">The sequence shown here is derived from an EMBL/GenBank/DDBJ whole genome shotgun (WGS) entry which is preliminary data.</text>
</comment>
<name>A0A0L0W9T7_GOTPU</name>
<dbReference type="EMBL" id="LGSS01000010">
    <property type="protein sequence ID" value="KNF08065.1"/>
    <property type="molecule type" value="Genomic_DNA"/>
</dbReference>